<name>A0AAN9Q7V9_CANGL</name>
<comment type="caution">
    <text evidence="1">The sequence shown here is derived from an EMBL/GenBank/DDBJ whole genome shotgun (WGS) entry which is preliminary data.</text>
</comment>
<organism evidence="1 2">
    <name type="scientific">Canavalia gladiata</name>
    <name type="common">Sword bean</name>
    <name type="synonym">Dolichos gladiatus</name>
    <dbReference type="NCBI Taxonomy" id="3824"/>
    <lineage>
        <taxon>Eukaryota</taxon>
        <taxon>Viridiplantae</taxon>
        <taxon>Streptophyta</taxon>
        <taxon>Embryophyta</taxon>
        <taxon>Tracheophyta</taxon>
        <taxon>Spermatophyta</taxon>
        <taxon>Magnoliopsida</taxon>
        <taxon>eudicotyledons</taxon>
        <taxon>Gunneridae</taxon>
        <taxon>Pentapetalae</taxon>
        <taxon>rosids</taxon>
        <taxon>fabids</taxon>
        <taxon>Fabales</taxon>
        <taxon>Fabaceae</taxon>
        <taxon>Papilionoideae</taxon>
        <taxon>50 kb inversion clade</taxon>
        <taxon>NPAAA clade</taxon>
        <taxon>indigoferoid/millettioid clade</taxon>
        <taxon>Phaseoleae</taxon>
        <taxon>Canavalia</taxon>
    </lineage>
</organism>
<keyword evidence="2" id="KW-1185">Reference proteome</keyword>
<dbReference type="Proteomes" id="UP001367508">
    <property type="component" value="Unassembled WGS sequence"/>
</dbReference>
<proteinExistence type="predicted"/>
<evidence type="ECO:0000313" key="2">
    <source>
        <dbReference type="Proteomes" id="UP001367508"/>
    </source>
</evidence>
<sequence>MLEGPLCMLIVPCQSSSLINIDIDLVPYTTLSFYLNLTFLFGKAEITLTHFFIFYMWHSIKYLPSINKLNGSLFPNQWKKEKAKMFQLGHCQFKL</sequence>
<evidence type="ECO:0000313" key="1">
    <source>
        <dbReference type="EMBL" id="KAK7324799.1"/>
    </source>
</evidence>
<accession>A0AAN9Q7V9</accession>
<reference evidence="1 2" key="1">
    <citation type="submission" date="2024-01" db="EMBL/GenBank/DDBJ databases">
        <title>The genomes of 5 underutilized Papilionoideae crops provide insights into root nodulation and disease resistanc.</title>
        <authorList>
            <person name="Jiang F."/>
        </authorList>
    </citation>
    <scope>NUCLEOTIDE SEQUENCE [LARGE SCALE GENOMIC DNA]</scope>
    <source>
        <strain evidence="1">LVBAO_FW01</strain>
        <tissue evidence="1">Leaves</tissue>
    </source>
</reference>
<dbReference type="EMBL" id="JAYMYQ010000006">
    <property type="protein sequence ID" value="KAK7324799.1"/>
    <property type="molecule type" value="Genomic_DNA"/>
</dbReference>
<dbReference type="AlphaFoldDB" id="A0AAN9Q7V9"/>
<gene>
    <name evidence="1" type="ORF">VNO77_28647</name>
</gene>
<protein>
    <submittedName>
        <fullName evidence="1">Uncharacterized protein</fullName>
    </submittedName>
</protein>